<keyword evidence="1" id="KW-0547">Nucleotide-binding</keyword>
<dbReference type="InterPro" id="IPR052908">
    <property type="entry name" value="AP-4-A_phosphorylase"/>
</dbReference>
<reference evidence="5 6" key="1">
    <citation type="submission" date="2016-04" db="EMBL/GenBank/DDBJ databases">
        <title>Complete genome sequence of Thermococcus chitonophagus type strain GC74.</title>
        <authorList>
            <person name="Oger P.M."/>
        </authorList>
    </citation>
    <scope>NUCLEOTIDE SEQUENCE [LARGE SCALE GENOMIC DNA]</scope>
    <source>
        <strain evidence="5 6">GC74</strain>
    </source>
</reference>
<dbReference type="Pfam" id="PF01230">
    <property type="entry name" value="HIT"/>
    <property type="match status" value="1"/>
</dbReference>
<evidence type="ECO:0000256" key="1">
    <source>
        <dbReference type="ARBA" id="ARBA00022741"/>
    </source>
</evidence>
<dbReference type="CDD" id="cd01275">
    <property type="entry name" value="FHIT"/>
    <property type="match status" value="1"/>
</dbReference>
<dbReference type="RefSeq" id="WP_068576909.1">
    <property type="nucleotide sequence ID" value="NZ_CP015193.1"/>
</dbReference>
<dbReference type="EMBL" id="CP015193">
    <property type="protein sequence ID" value="ASJ16554.1"/>
    <property type="molecule type" value="Genomic_DNA"/>
</dbReference>
<name>A0A2Z2N4U4_9EURY</name>
<keyword evidence="2 5" id="KW-0378">Hydrolase</keyword>
<dbReference type="GO" id="GO:0000166">
    <property type="term" value="F:nucleotide binding"/>
    <property type="evidence" value="ECO:0007669"/>
    <property type="project" value="UniProtKB-KW"/>
</dbReference>
<dbReference type="InterPro" id="IPR011146">
    <property type="entry name" value="HIT-like"/>
</dbReference>
<evidence type="ECO:0000256" key="2">
    <source>
        <dbReference type="ARBA" id="ARBA00022801"/>
    </source>
</evidence>
<sequence>MQCPFCTPEPRNLLYEDGLIRILVDSYPANRGHLLVVPKRHVTRVEDLTWEEKLAIMKGVERAMEALKEVLSPDGFNVGMNIGGVAGQTVEHLHVHVIPRYRGDCNFPRGGVRKAVLDIEDENLANKERWVRNRLSEWEIERLRVAINGSE</sequence>
<keyword evidence="6" id="KW-1185">Reference proteome</keyword>
<dbReference type="SUPFAM" id="SSF54197">
    <property type="entry name" value="HIT-like"/>
    <property type="match status" value="1"/>
</dbReference>
<dbReference type="InterPro" id="IPR019808">
    <property type="entry name" value="Histidine_triad_CS"/>
</dbReference>
<feature type="short sequence motif" description="Histidine triad motif" evidence="3">
    <location>
        <begin position="92"/>
        <end position="96"/>
    </location>
</feature>
<evidence type="ECO:0000256" key="3">
    <source>
        <dbReference type="PROSITE-ProRule" id="PRU00464"/>
    </source>
</evidence>
<dbReference type="GeneID" id="33321997"/>
<evidence type="ECO:0000313" key="5">
    <source>
        <dbReference type="EMBL" id="ASJ16554.1"/>
    </source>
</evidence>
<evidence type="ECO:0000313" key="6">
    <source>
        <dbReference type="Proteomes" id="UP000250189"/>
    </source>
</evidence>
<dbReference type="Gene3D" id="3.30.428.10">
    <property type="entry name" value="HIT-like"/>
    <property type="match status" value="1"/>
</dbReference>
<dbReference type="PROSITE" id="PS51084">
    <property type="entry name" value="HIT_2"/>
    <property type="match status" value="1"/>
</dbReference>
<dbReference type="AlphaFoldDB" id="A0A2Z2N4U4"/>
<dbReference type="InterPro" id="IPR036265">
    <property type="entry name" value="HIT-like_sf"/>
</dbReference>
<dbReference type="Proteomes" id="UP000250189">
    <property type="component" value="Chromosome"/>
</dbReference>
<feature type="domain" description="HIT" evidence="4">
    <location>
        <begin position="1"/>
        <end position="107"/>
    </location>
</feature>
<accession>A0A2Z2N4U4</accession>
<proteinExistence type="predicted"/>
<gene>
    <name evidence="5" type="ORF">A3L04_05435</name>
</gene>
<dbReference type="OrthoDB" id="26806at2157"/>
<evidence type="ECO:0000259" key="4">
    <source>
        <dbReference type="PROSITE" id="PS51084"/>
    </source>
</evidence>
<protein>
    <submittedName>
        <fullName evidence="5">HIT family hydrolase</fullName>
    </submittedName>
</protein>
<dbReference type="InterPro" id="IPR039383">
    <property type="entry name" value="FHIT"/>
</dbReference>
<organism evidence="5 6">
    <name type="scientific">Thermococcus chitonophagus</name>
    <dbReference type="NCBI Taxonomy" id="54262"/>
    <lineage>
        <taxon>Archaea</taxon>
        <taxon>Methanobacteriati</taxon>
        <taxon>Methanobacteriota</taxon>
        <taxon>Thermococci</taxon>
        <taxon>Thermococcales</taxon>
        <taxon>Thermococcaceae</taxon>
        <taxon>Thermococcus</taxon>
    </lineage>
</organism>
<dbReference type="PROSITE" id="PS00892">
    <property type="entry name" value="HIT_1"/>
    <property type="match status" value="1"/>
</dbReference>
<dbReference type="PANTHER" id="PTHR42997:SF1">
    <property type="entry name" value="AP-4-A PHOSPHORYLASE"/>
    <property type="match status" value="1"/>
</dbReference>
<dbReference type="GO" id="GO:0016787">
    <property type="term" value="F:hydrolase activity"/>
    <property type="evidence" value="ECO:0007669"/>
    <property type="project" value="UniProtKB-KW"/>
</dbReference>
<dbReference type="PANTHER" id="PTHR42997">
    <property type="entry name" value="HIT FAMILY HYDROLASE"/>
    <property type="match status" value="1"/>
</dbReference>